<evidence type="ECO:0000313" key="1">
    <source>
        <dbReference type="EMBL" id="GFR95102.1"/>
    </source>
</evidence>
<reference evidence="1 2" key="1">
    <citation type="journal article" date="2021" name="Elife">
        <title>Chloroplast acquisition without the gene transfer in kleptoplastic sea slugs, Plakobranchus ocellatus.</title>
        <authorList>
            <person name="Maeda T."/>
            <person name="Takahashi S."/>
            <person name="Yoshida T."/>
            <person name="Shimamura S."/>
            <person name="Takaki Y."/>
            <person name="Nagai Y."/>
            <person name="Toyoda A."/>
            <person name="Suzuki Y."/>
            <person name="Arimoto A."/>
            <person name="Ishii H."/>
            <person name="Satoh N."/>
            <person name="Nishiyama T."/>
            <person name="Hasebe M."/>
            <person name="Maruyama T."/>
            <person name="Minagawa J."/>
            <person name="Obokata J."/>
            <person name="Shigenobu S."/>
        </authorList>
    </citation>
    <scope>NUCLEOTIDE SEQUENCE [LARGE SCALE GENOMIC DNA]</scope>
</reference>
<protein>
    <submittedName>
        <fullName evidence="1">Uncharacterized protein</fullName>
    </submittedName>
</protein>
<keyword evidence="2" id="KW-1185">Reference proteome</keyword>
<name>A0AAV4HCA0_9GAST</name>
<dbReference type="EMBL" id="BMAT01008910">
    <property type="protein sequence ID" value="GFR95102.1"/>
    <property type="molecule type" value="Genomic_DNA"/>
</dbReference>
<sequence length="95" mass="10768">MVPLKLKITKLNWEKMSQWWRSLKYYNSILKTTTTTTTTSSSTTTKTTTAAAATITTLGAYLPHNISACIRFLWPGHNKPCHAMKSSVEQLKYNK</sequence>
<dbReference type="Proteomes" id="UP000762676">
    <property type="component" value="Unassembled WGS sequence"/>
</dbReference>
<comment type="caution">
    <text evidence="1">The sequence shown here is derived from an EMBL/GenBank/DDBJ whole genome shotgun (WGS) entry which is preliminary data.</text>
</comment>
<gene>
    <name evidence="1" type="ORF">ElyMa_004420200</name>
</gene>
<accession>A0AAV4HCA0</accession>
<organism evidence="1 2">
    <name type="scientific">Elysia marginata</name>
    <dbReference type="NCBI Taxonomy" id="1093978"/>
    <lineage>
        <taxon>Eukaryota</taxon>
        <taxon>Metazoa</taxon>
        <taxon>Spiralia</taxon>
        <taxon>Lophotrochozoa</taxon>
        <taxon>Mollusca</taxon>
        <taxon>Gastropoda</taxon>
        <taxon>Heterobranchia</taxon>
        <taxon>Euthyneura</taxon>
        <taxon>Panpulmonata</taxon>
        <taxon>Sacoglossa</taxon>
        <taxon>Placobranchoidea</taxon>
        <taxon>Plakobranchidae</taxon>
        <taxon>Elysia</taxon>
    </lineage>
</organism>
<evidence type="ECO:0000313" key="2">
    <source>
        <dbReference type="Proteomes" id="UP000762676"/>
    </source>
</evidence>
<dbReference type="AlphaFoldDB" id="A0AAV4HCA0"/>
<proteinExistence type="predicted"/>